<keyword evidence="2" id="KW-1185">Reference proteome</keyword>
<gene>
    <name evidence="1" type="ORF">KUO17_04855</name>
</gene>
<reference evidence="1" key="2">
    <citation type="journal article" date="2023" name="Plant Pathol.">
        <title>Dismantling and reorganizing Pseudomonas marginalis sensu#lato.</title>
        <authorList>
            <person name="Sawada H."/>
            <person name="Fujikawa T."/>
            <person name="Satou M."/>
        </authorList>
    </citation>
    <scope>NUCLEOTIDE SEQUENCE</scope>
    <source>
        <strain evidence="1">MAFF 301350</strain>
    </source>
</reference>
<name>A0A9Q2XHE6_9PSED</name>
<sequence>MDLSKLIADTADYQSITKPDKQAFTKAKHDFYLSLQRILEKKADHADAGLHDAINDLLKDQGLLKTKYYYDGLKSAPAQ</sequence>
<dbReference type="EMBL" id="JAHTBI010000011">
    <property type="protein sequence ID" value="MBV6286374.1"/>
    <property type="molecule type" value="Genomic_DNA"/>
</dbReference>
<dbReference type="Proteomes" id="UP001106592">
    <property type="component" value="Unassembled WGS sequence"/>
</dbReference>
<comment type="caution">
    <text evidence="1">The sequence shown here is derived from an EMBL/GenBank/DDBJ whole genome shotgun (WGS) entry which is preliminary data.</text>
</comment>
<dbReference type="RefSeq" id="WP_217973989.1">
    <property type="nucleotide sequence ID" value="NZ_JAHTBI010000011.1"/>
</dbReference>
<dbReference type="AlphaFoldDB" id="A0A9Q2XHE6"/>
<protein>
    <submittedName>
        <fullName evidence="1">Uncharacterized protein</fullName>
    </submittedName>
</protein>
<accession>A0A9Q2XHE6</accession>
<organism evidence="1 2">
    <name type="scientific">Pseudomonas aegrilactucae</name>
    <dbReference type="NCBI Taxonomy" id="2854028"/>
    <lineage>
        <taxon>Bacteria</taxon>
        <taxon>Pseudomonadati</taxon>
        <taxon>Pseudomonadota</taxon>
        <taxon>Gammaproteobacteria</taxon>
        <taxon>Pseudomonadales</taxon>
        <taxon>Pseudomonadaceae</taxon>
        <taxon>Pseudomonas</taxon>
    </lineage>
</organism>
<evidence type="ECO:0000313" key="1">
    <source>
        <dbReference type="EMBL" id="MBV6286374.1"/>
    </source>
</evidence>
<evidence type="ECO:0000313" key="2">
    <source>
        <dbReference type="Proteomes" id="UP001106592"/>
    </source>
</evidence>
<proteinExistence type="predicted"/>
<reference evidence="1" key="1">
    <citation type="journal article" date="2022" name="Int. J. Syst. Evol. Microbiol.">
        <title>Pseudomonas aegrilactucae sp. nov. and Pseudomonas morbosilactucae sp. nov., pathogens causing bacterial rot of lettuce in Japan.</title>
        <authorList>
            <person name="Sawada H."/>
            <person name="Fujikawa T."/>
            <person name="Satou M."/>
        </authorList>
    </citation>
    <scope>NUCLEOTIDE SEQUENCE</scope>
    <source>
        <strain evidence="1">MAFF 301350</strain>
    </source>
</reference>